<keyword evidence="3" id="KW-1185">Reference proteome</keyword>
<feature type="region of interest" description="Disordered" evidence="1">
    <location>
        <begin position="105"/>
        <end position="124"/>
    </location>
</feature>
<sequence>MDIYEFPLLCHWNGEIVDDNGNVSYRGGDKDFVMGNTKMSYDNLVKEICDCIGVEHGSCDLVIKMKYPTSGSFQVTCLNNERSLRALWAIVRRSNASSMDLYVENCQPSQPPQPSQPHQSSQRFPLTNNSVVIDTTRNILIHQPSSQPMTFHNLSRFVSIESNDINEGNFDGNVEGDEADEDINIIDDNLLAVELNDEDDNVGAGAVGVPIEGEIVNYTDTYMVWYRRHSRLLINPLSRSPSFIPSAAPLTALAQFVAKWNAKFNSEVRSIPPEMPPHYRTLLTDYNNESAHCLQQTGFQHLLQPFENLDIGEEEDELRDDSPLADFTRRVQRRSENLTPVPEEDAPQSSRGRRQPNRKGTRRRT</sequence>
<dbReference type="Proteomes" id="UP001443914">
    <property type="component" value="Unassembled WGS sequence"/>
</dbReference>
<evidence type="ECO:0000313" key="3">
    <source>
        <dbReference type="Proteomes" id="UP001443914"/>
    </source>
</evidence>
<accession>A0AAW1H6H8</accession>
<proteinExistence type="predicted"/>
<dbReference type="AlphaFoldDB" id="A0AAW1H6H8"/>
<protein>
    <recommendedName>
        <fullName evidence="4">PB1 domain-containing protein</fullName>
    </recommendedName>
</protein>
<comment type="caution">
    <text evidence="2">The sequence shown here is derived from an EMBL/GenBank/DDBJ whole genome shotgun (WGS) entry which is preliminary data.</text>
</comment>
<evidence type="ECO:0000256" key="1">
    <source>
        <dbReference type="SAM" id="MobiDB-lite"/>
    </source>
</evidence>
<dbReference type="EMBL" id="JBDFQZ010000012">
    <property type="protein sequence ID" value="KAK9671535.1"/>
    <property type="molecule type" value="Genomic_DNA"/>
</dbReference>
<feature type="compositionally biased region" description="Basic and acidic residues" evidence="1">
    <location>
        <begin position="327"/>
        <end position="336"/>
    </location>
</feature>
<evidence type="ECO:0000313" key="2">
    <source>
        <dbReference type="EMBL" id="KAK9671535.1"/>
    </source>
</evidence>
<gene>
    <name evidence="2" type="ORF">RND81_12G037000</name>
</gene>
<feature type="compositionally biased region" description="Basic residues" evidence="1">
    <location>
        <begin position="351"/>
        <end position="365"/>
    </location>
</feature>
<feature type="region of interest" description="Disordered" evidence="1">
    <location>
        <begin position="314"/>
        <end position="365"/>
    </location>
</feature>
<name>A0AAW1H6H8_SAPOF</name>
<evidence type="ECO:0008006" key="4">
    <source>
        <dbReference type="Google" id="ProtNLM"/>
    </source>
</evidence>
<reference evidence="2" key="1">
    <citation type="submission" date="2024-03" db="EMBL/GenBank/DDBJ databases">
        <title>WGS assembly of Saponaria officinalis var. Norfolk2.</title>
        <authorList>
            <person name="Jenkins J."/>
            <person name="Shu S."/>
            <person name="Grimwood J."/>
            <person name="Barry K."/>
            <person name="Goodstein D."/>
            <person name="Schmutz J."/>
            <person name="Leebens-Mack J."/>
            <person name="Osbourn A."/>
        </authorList>
    </citation>
    <scope>NUCLEOTIDE SEQUENCE [LARGE SCALE GENOMIC DNA]</scope>
    <source>
        <strain evidence="2">JIC</strain>
    </source>
</reference>
<organism evidence="2 3">
    <name type="scientific">Saponaria officinalis</name>
    <name type="common">Common soapwort</name>
    <name type="synonym">Lychnis saponaria</name>
    <dbReference type="NCBI Taxonomy" id="3572"/>
    <lineage>
        <taxon>Eukaryota</taxon>
        <taxon>Viridiplantae</taxon>
        <taxon>Streptophyta</taxon>
        <taxon>Embryophyta</taxon>
        <taxon>Tracheophyta</taxon>
        <taxon>Spermatophyta</taxon>
        <taxon>Magnoliopsida</taxon>
        <taxon>eudicotyledons</taxon>
        <taxon>Gunneridae</taxon>
        <taxon>Pentapetalae</taxon>
        <taxon>Caryophyllales</taxon>
        <taxon>Caryophyllaceae</taxon>
        <taxon>Caryophylleae</taxon>
        <taxon>Saponaria</taxon>
    </lineage>
</organism>